<evidence type="ECO:0000259" key="1">
    <source>
        <dbReference type="Pfam" id="PF09995"/>
    </source>
</evidence>
<dbReference type="Pfam" id="PF09995">
    <property type="entry name" value="MPAB_Lcp_cat"/>
    <property type="match status" value="1"/>
</dbReference>
<dbReference type="InterPro" id="IPR018713">
    <property type="entry name" value="MPAB/Lcp_cat_dom"/>
</dbReference>
<comment type="caution">
    <text evidence="2">The sequence shown here is derived from an EMBL/GenBank/DDBJ whole genome shotgun (WGS) entry which is preliminary data.</text>
</comment>
<evidence type="ECO:0000313" key="2">
    <source>
        <dbReference type="EMBL" id="NML93540.1"/>
    </source>
</evidence>
<accession>A0A7Y0BNB6</accession>
<dbReference type="RefSeq" id="WP_169492748.1">
    <property type="nucleotide sequence ID" value="NZ_JABBGM010000002.1"/>
</dbReference>
<feature type="domain" description="ER-bound oxygenase mpaB/mpaB'/Rubber oxygenase catalytic" evidence="1">
    <location>
        <begin position="48"/>
        <end position="275"/>
    </location>
</feature>
<evidence type="ECO:0000313" key="3">
    <source>
        <dbReference type="Proteomes" id="UP000583556"/>
    </source>
</evidence>
<proteinExistence type="predicted"/>
<keyword evidence="3" id="KW-1185">Reference proteome</keyword>
<dbReference type="PANTHER" id="PTHR36151:SF3">
    <property type="entry name" value="ER-BOUND OXYGENASE MPAB_MPAB'_RUBBER OXYGENASE CATALYTIC DOMAIN-CONTAINING PROTEIN"/>
    <property type="match status" value="1"/>
</dbReference>
<dbReference type="PANTHER" id="PTHR36151">
    <property type="entry name" value="BLR2777 PROTEIN"/>
    <property type="match status" value="1"/>
</dbReference>
<protein>
    <submittedName>
        <fullName evidence="2">DUF2236 domain-containing protein</fullName>
    </submittedName>
</protein>
<dbReference type="GO" id="GO:0016491">
    <property type="term" value="F:oxidoreductase activity"/>
    <property type="evidence" value="ECO:0007669"/>
    <property type="project" value="InterPro"/>
</dbReference>
<dbReference type="EMBL" id="JABBGM010000002">
    <property type="protein sequence ID" value="NML93540.1"/>
    <property type="molecule type" value="Genomic_DNA"/>
</dbReference>
<gene>
    <name evidence="2" type="ORF">HHL27_07660</name>
</gene>
<organism evidence="2 3">
    <name type="scientific">Novosphingobium olei</name>
    <dbReference type="NCBI Taxonomy" id="2728851"/>
    <lineage>
        <taxon>Bacteria</taxon>
        <taxon>Pseudomonadati</taxon>
        <taxon>Pseudomonadota</taxon>
        <taxon>Alphaproteobacteria</taxon>
        <taxon>Sphingomonadales</taxon>
        <taxon>Sphingomonadaceae</taxon>
        <taxon>Novosphingobium</taxon>
    </lineage>
</organism>
<dbReference type="AlphaFoldDB" id="A0A7Y0BNB6"/>
<sequence>MALRDPEDGQFDSTVEERARAAAKREWTVDYRHPAGEPSLVPPDSVQWKVFRNMIAMGVGGVAAVLLEFADARIRTGVWEHSVYPVDPIGRSRRTGMAAMVGVYGPESMARKVIGGVNRMHAKVGGTTPAGCPYKALEPELLNWVHATAAYGFMKAYHTFVRPLSPADQTRFFEEGAPVAALYGVTQVAASEADFLTMMEELLPDFEPHPINTEFLNIIASGKAAPGTPKALHRTLARGAVSILPPVVRQRLELGCEWDLSPLDRVALKAAGRLADAWRDTTSPAWQAAERLGLPGHFAWLPSDRQRRMLTRS</sequence>
<name>A0A7Y0BNB6_9SPHN</name>
<dbReference type="Proteomes" id="UP000583556">
    <property type="component" value="Unassembled WGS sequence"/>
</dbReference>
<reference evidence="2 3" key="1">
    <citation type="submission" date="2020-04" db="EMBL/GenBank/DDBJ databases">
        <title>Novosphingobium sp. TW-4 isolated from soil.</title>
        <authorList>
            <person name="Dahal R.H."/>
            <person name="Chaudhary D.K."/>
        </authorList>
    </citation>
    <scope>NUCLEOTIDE SEQUENCE [LARGE SCALE GENOMIC DNA]</scope>
    <source>
        <strain evidence="2 3">TW-4</strain>
    </source>
</reference>